<keyword evidence="4" id="KW-1185">Reference proteome</keyword>
<dbReference type="AlphaFoldDB" id="A0A7X0FAC2"/>
<accession>A0A7X0FAC2</accession>
<dbReference type="InterPro" id="IPR007410">
    <property type="entry name" value="LpqE-like"/>
</dbReference>
<dbReference type="EMBL" id="JACHOU010000009">
    <property type="protein sequence ID" value="MBB6355823.1"/>
    <property type="molecule type" value="Genomic_DNA"/>
</dbReference>
<dbReference type="RefSeq" id="WP_184700211.1">
    <property type="nucleotide sequence ID" value="NZ_BAABEG010000005.1"/>
</dbReference>
<dbReference type="InterPro" id="IPR036182">
    <property type="entry name" value="PCuAC_sf"/>
</dbReference>
<protein>
    <recommendedName>
        <fullName evidence="5">Copper chaperone PCu(A)C</fullName>
    </recommendedName>
</protein>
<dbReference type="PANTHER" id="PTHR36302">
    <property type="entry name" value="BLR7088 PROTEIN"/>
    <property type="match status" value="1"/>
</dbReference>
<comment type="caution">
    <text evidence="3">The sequence shown here is derived from an EMBL/GenBank/DDBJ whole genome shotgun (WGS) entry which is preliminary data.</text>
</comment>
<evidence type="ECO:0008006" key="5">
    <source>
        <dbReference type="Google" id="ProtNLM"/>
    </source>
</evidence>
<organism evidence="3 4">
    <name type="scientific">Aminobacter aganoensis</name>
    <dbReference type="NCBI Taxonomy" id="83264"/>
    <lineage>
        <taxon>Bacteria</taxon>
        <taxon>Pseudomonadati</taxon>
        <taxon>Pseudomonadota</taxon>
        <taxon>Alphaproteobacteria</taxon>
        <taxon>Hyphomicrobiales</taxon>
        <taxon>Phyllobacteriaceae</taxon>
        <taxon>Aminobacter</taxon>
    </lineage>
</organism>
<sequence length="172" mass="17925">MFSSARAAITAALLALFIPALSLEANAAEIEITQPWTRATPPAAKVGGGYLTLTNKGTVIDTLLGASSEIADRVEVHKMEMVDGIMKMRPVPEGLEIPAGQTAELAPGGYHLMLMGLKRPITQGERISVTLKFEKSNPVDVELVAGPLGSSTPNSGENPNGGSSSMSHGESN</sequence>
<feature type="compositionally biased region" description="Low complexity" evidence="1">
    <location>
        <begin position="149"/>
        <end position="172"/>
    </location>
</feature>
<dbReference type="Proteomes" id="UP000536262">
    <property type="component" value="Unassembled WGS sequence"/>
</dbReference>
<evidence type="ECO:0000313" key="4">
    <source>
        <dbReference type="Proteomes" id="UP000536262"/>
    </source>
</evidence>
<dbReference type="InterPro" id="IPR058248">
    <property type="entry name" value="Lxx211020-like"/>
</dbReference>
<dbReference type="PANTHER" id="PTHR36302:SF1">
    <property type="entry name" value="COPPER CHAPERONE PCU(A)C"/>
    <property type="match status" value="1"/>
</dbReference>
<evidence type="ECO:0000256" key="1">
    <source>
        <dbReference type="SAM" id="MobiDB-lite"/>
    </source>
</evidence>
<feature type="region of interest" description="Disordered" evidence="1">
    <location>
        <begin position="144"/>
        <end position="172"/>
    </location>
</feature>
<feature type="chain" id="PRO_5030602374" description="Copper chaperone PCu(A)C" evidence="2">
    <location>
        <begin position="28"/>
        <end position="172"/>
    </location>
</feature>
<dbReference type="Gene3D" id="2.60.40.1890">
    <property type="entry name" value="PCu(A)C copper chaperone"/>
    <property type="match status" value="1"/>
</dbReference>
<keyword evidence="2" id="KW-0732">Signal</keyword>
<name>A0A7X0FAC2_9HYPH</name>
<evidence type="ECO:0000256" key="2">
    <source>
        <dbReference type="SAM" id="SignalP"/>
    </source>
</evidence>
<dbReference type="SUPFAM" id="SSF110087">
    <property type="entry name" value="DR1885-like metal-binding protein"/>
    <property type="match status" value="1"/>
</dbReference>
<reference evidence="3 4" key="1">
    <citation type="submission" date="2020-08" db="EMBL/GenBank/DDBJ databases">
        <title>Genomic Encyclopedia of Type Strains, Phase IV (KMG-IV): sequencing the most valuable type-strain genomes for metagenomic binning, comparative biology and taxonomic classification.</title>
        <authorList>
            <person name="Goeker M."/>
        </authorList>
    </citation>
    <scope>NUCLEOTIDE SEQUENCE [LARGE SCALE GENOMIC DNA]</scope>
    <source>
        <strain evidence="3 4">DSM 7051</strain>
    </source>
</reference>
<proteinExistence type="predicted"/>
<evidence type="ECO:0000313" key="3">
    <source>
        <dbReference type="EMBL" id="MBB6355823.1"/>
    </source>
</evidence>
<dbReference type="Pfam" id="PF04314">
    <property type="entry name" value="PCuAC"/>
    <property type="match status" value="1"/>
</dbReference>
<feature type="signal peptide" evidence="2">
    <location>
        <begin position="1"/>
        <end position="27"/>
    </location>
</feature>
<gene>
    <name evidence="3" type="ORF">GGR00_003628</name>
</gene>